<dbReference type="EnsemblMetazoa" id="CLYHEMT016731.1">
    <property type="protein sequence ID" value="CLYHEMP016731.1"/>
    <property type="gene ID" value="CLYHEMG016731"/>
</dbReference>
<keyword evidence="1" id="KW-0106">Calcium</keyword>
<comment type="subcellular location">
    <subcellularLocation>
        <location evidence="1">Mitochondrion inner membrane</location>
        <topology evidence="1">Single-pass membrane protein</topology>
    </subcellularLocation>
</comment>
<keyword evidence="1" id="KW-0809">Transit peptide</keyword>
<keyword evidence="1" id="KW-0813">Transport</keyword>
<comment type="function">
    <text evidence="1">Essential regulatory subunit of the mitochondrial calcium uniporter complex (uniplex), a complex that mediates calcium uptake into mitochondria.</text>
</comment>
<keyword evidence="1" id="KW-0496">Mitochondrion</keyword>
<name>A0A7M5X2X2_9CNID</name>
<evidence type="ECO:0000256" key="1">
    <source>
        <dbReference type="RuleBase" id="RU369077"/>
    </source>
</evidence>
<keyword evidence="1" id="KW-0406">Ion transport</keyword>
<evidence type="ECO:0000313" key="2">
    <source>
        <dbReference type="EnsemblMetazoa" id="CLYHEMP016731.1"/>
    </source>
</evidence>
<comment type="similarity">
    <text evidence="1">Belongs to the SMDT1/EMRE family.</text>
</comment>
<accession>A0A7M5X2X2</accession>
<sequence>MSRQFQKQAKSWLNALENLTTNQKQVNQSRGIANTLKSTNQHTCQSSKNTTGRNNYATTALVRQPPKQFVRNYMETPKFHECISRPRGTHLKSGAVREKPDKIVSFGRLRAFCLVTAFIYCGGQASSLGARMLHEYEIFEIPDDEFD</sequence>
<proteinExistence type="inferred from homology"/>
<reference evidence="2" key="1">
    <citation type="submission" date="2021-01" db="UniProtKB">
        <authorList>
            <consortium name="EnsemblMetazoa"/>
        </authorList>
    </citation>
    <scope>IDENTIFICATION</scope>
</reference>
<dbReference type="InterPro" id="IPR018782">
    <property type="entry name" value="MCU_reg"/>
</dbReference>
<keyword evidence="1" id="KW-0109">Calcium transport</keyword>
<evidence type="ECO:0000313" key="3">
    <source>
        <dbReference type="Proteomes" id="UP000594262"/>
    </source>
</evidence>
<keyword evidence="3" id="KW-1185">Reference proteome</keyword>
<protein>
    <recommendedName>
        <fullName evidence="1">Essential MCU regulator, mitochondrial</fullName>
    </recommendedName>
    <alternativeName>
        <fullName evidence="1">Single-pass membrane protein with aspartate-rich tail 1, mitochondrial</fullName>
    </alternativeName>
</protein>
<organism evidence="2 3">
    <name type="scientific">Clytia hemisphaerica</name>
    <dbReference type="NCBI Taxonomy" id="252671"/>
    <lineage>
        <taxon>Eukaryota</taxon>
        <taxon>Metazoa</taxon>
        <taxon>Cnidaria</taxon>
        <taxon>Hydrozoa</taxon>
        <taxon>Hydroidolina</taxon>
        <taxon>Leptothecata</taxon>
        <taxon>Obeliida</taxon>
        <taxon>Clytiidae</taxon>
        <taxon>Clytia</taxon>
    </lineage>
</organism>
<dbReference type="GO" id="GO:0036444">
    <property type="term" value="P:calcium import into the mitochondrion"/>
    <property type="evidence" value="ECO:0007669"/>
    <property type="project" value="UniProtKB-UniRule"/>
</dbReference>
<dbReference type="GO" id="GO:0051560">
    <property type="term" value="P:mitochondrial calcium ion homeostasis"/>
    <property type="evidence" value="ECO:0007669"/>
    <property type="project" value="UniProtKB-UniRule"/>
</dbReference>
<dbReference type="GO" id="GO:1990246">
    <property type="term" value="C:uniplex complex"/>
    <property type="evidence" value="ECO:0007669"/>
    <property type="project" value="UniProtKB-UniRule"/>
</dbReference>
<dbReference type="Pfam" id="PF10161">
    <property type="entry name" value="DDDD"/>
    <property type="match status" value="1"/>
</dbReference>
<keyword evidence="1" id="KW-0999">Mitochondrion inner membrane</keyword>
<dbReference type="AlphaFoldDB" id="A0A7M5X2X2"/>
<comment type="subunit">
    <text evidence="1">Component of the uniplex complex. Interacts (via the transmembrane region) with MCU (via the first transmembrane region); the interaction is direct.</text>
</comment>
<keyword evidence="1" id="KW-0472">Membrane</keyword>
<dbReference type="Proteomes" id="UP000594262">
    <property type="component" value="Unplaced"/>
</dbReference>